<reference evidence="1 2" key="1">
    <citation type="journal article" date="1992" name="Lakartidningen">
        <title>[Penicillin V and not amoxicillin is the first choice preparation in acute otitis].</title>
        <authorList>
            <person name="Kamme C."/>
            <person name="Lundgren K."/>
            <person name="Prellner K."/>
        </authorList>
    </citation>
    <scope>NUCLEOTIDE SEQUENCE [LARGE SCALE GENOMIC DNA]</scope>
    <source>
        <strain evidence="1 2">PC3714II</strain>
    </source>
</reference>
<organism evidence="1 2">
    <name type="scientific">Brachyspira aalborgi</name>
    <dbReference type="NCBI Taxonomy" id="29522"/>
    <lineage>
        <taxon>Bacteria</taxon>
        <taxon>Pseudomonadati</taxon>
        <taxon>Spirochaetota</taxon>
        <taxon>Spirochaetia</taxon>
        <taxon>Brachyspirales</taxon>
        <taxon>Brachyspiraceae</taxon>
        <taxon>Brachyspira</taxon>
    </lineage>
</organism>
<sequence>MSFFLDEDKKEIENTRLNSGFCIIVDIKDSTKRKINIPNWKIHTKTIYNAFLKLIDSITDNCNNCSNRCELSNKDMVKNLEKIMCKFTGDGGVAFLLTKNTNNNILSWCILNNIYQYINEIKDKELNELLDFLNIKFIITYLTEIYIYSNEENNFKDVMGRGMDFSFRIEKYSAPTHITINKLFFNNIKEFLKNKNINKNNFSYIQCRKNIKGWNNPQIFYLITNEELFSDTIETIIPSEDGDVNIELLKKFVKINGQEIIDENLNKKGINNE</sequence>
<dbReference type="EMBL" id="SAYG01000006">
    <property type="protein sequence ID" value="TXJ45311.1"/>
    <property type="molecule type" value="Genomic_DNA"/>
</dbReference>
<protein>
    <submittedName>
        <fullName evidence="1">Uncharacterized protein</fullName>
    </submittedName>
</protein>
<proteinExistence type="predicted"/>
<gene>
    <name evidence="1" type="ORF">EPJ70_02690</name>
</gene>
<evidence type="ECO:0000313" key="1">
    <source>
        <dbReference type="EMBL" id="TXJ45311.1"/>
    </source>
</evidence>
<dbReference type="AlphaFoldDB" id="A0A5C8F859"/>
<accession>A0A5C8F859</accession>
<dbReference type="Proteomes" id="UP000324574">
    <property type="component" value="Unassembled WGS sequence"/>
</dbReference>
<evidence type="ECO:0000313" key="2">
    <source>
        <dbReference type="Proteomes" id="UP000324574"/>
    </source>
</evidence>
<name>A0A5C8F859_9SPIR</name>
<comment type="caution">
    <text evidence="1">The sequence shown here is derived from an EMBL/GenBank/DDBJ whole genome shotgun (WGS) entry which is preliminary data.</text>
</comment>
<dbReference type="RefSeq" id="WP_158639851.1">
    <property type="nucleotide sequence ID" value="NZ_SAYG01000006.1"/>
</dbReference>